<keyword evidence="5 14" id="KW-0732">Signal</keyword>
<keyword evidence="17" id="KW-1185">Reference proteome</keyword>
<evidence type="ECO:0000256" key="6">
    <source>
        <dbReference type="ARBA" id="ARBA00022989"/>
    </source>
</evidence>
<feature type="domain" description="Methuselah N-terminal" evidence="15">
    <location>
        <begin position="27"/>
        <end position="171"/>
    </location>
</feature>
<dbReference type="AlphaFoldDB" id="A0A9Q0BQV7"/>
<feature type="chain" id="PRO_5040358060" description="Methuselah N-terminal domain-containing protein" evidence="14">
    <location>
        <begin position="23"/>
        <end position="372"/>
    </location>
</feature>
<sequence length="372" mass="42741">MWQSQKFFGSLIVLMIVSTSRAEISNCSYFDTVDGADHQLKDILGSKGLSAMAKGNYNFKLRADGKKELVKEHSRVCVCHLKACVRFCCPNGKMLAHGKCSDVLEKELLLTRLHLSKTLKNQSVEELPDVSQLIVLRDQSCEERNRLGPFPYTVLKNGTALSKDYNWTLHKGDSLTYMSSVLTKLRAGVREVAVTSMICYILTISAYLYVKKLRNLTGKCFICCLICMFMKCFIWMLDAWNLLDNFRSPAYPDWLTLIYFYGPMLILTIFNTSLYILTSITILNKEREVKKGFVMWLRLTTLLGVTWSLDLILCIMQAYDVLWLSDYYHAAFGIPIFLLFVLKGRTLKGLINRNRDERKEPVVEFHRVKTSC</sequence>
<comment type="subcellular location">
    <subcellularLocation>
        <location evidence="1">Cell membrane</location>
        <topology evidence="1">Multi-pass membrane protein</topology>
    </subcellularLocation>
</comment>
<dbReference type="SUPFAM" id="SSF63877">
    <property type="entry name" value="Methuselah ectodomain"/>
    <property type="match status" value="1"/>
</dbReference>
<keyword evidence="9" id="KW-1015">Disulfide bond</keyword>
<feature type="transmembrane region" description="Helical" evidence="13">
    <location>
        <begin position="192"/>
        <end position="210"/>
    </location>
</feature>
<keyword evidence="4 13" id="KW-0812">Transmembrane</keyword>
<feature type="transmembrane region" description="Helical" evidence="13">
    <location>
        <begin position="257"/>
        <end position="283"/>
    </location>
</feature>
<comment type="caution">
    <text evidence="16">The sequence shown here is derived from an EMBL/GenBank/DDBJ whole genome shotgun (WGS) entry which is preliminary data.</text>
</comment>
<dbReference type="Gene3D" id="1.20.1070.10">
    <property type="entry name" value="Rhodopsin 7-helix transmembrane proteins"/>
    <property type="match status" value="1"/>
</dbReference>
<feature type="signal peptide" evidence="14">
    <location>
        <begin position="1"/>
        <end position="22"/>
    </location>
</feature>
<evidence type="ECO:0000256" key="7">
    <source>
        <dbReference type="ARBA" id="ARBA00023040"/>
    </source>
</evidence>
<evidence type="ECO:0000256" key="12">
    <source>
        <dbReference type="ARBA" id="ARBA00023224"/>
    </source>
</evidence>
<evidence type="ECO:0000256" key="4">
    <source>
        <dbReference type="ARBA" id="ARBA00022692"/>
    </source>
</evidence>
<dbReference type="Gene3D" id="2.30.160.11">
    <property type="match status" value="1"/>
</dbReference>
<dbReference type="Pfam" id="PF06652">
    <property type="entry name" value="Methuselah_N"/>
    <property type="match status" value="1"/>
</dbReference>
<dbReference type="InterPro" id="IPR010596">
    <property type="entry name" value="Methuselah_N_dom"/>
</dbReference>
<evidence type="ECO:0000256" key="9">
    <source>
        <dbReference type="ARBA" id="ARBA00023157"/>
    </source>
</evidence>
<evidence type="ECO:0000256" key="5">
    <source>
        <dbReference type="ARBA" id="ARBA00022729"/>
    </source>
</evidence>
<evidence type="ECO:0000256" key="3">
    <source>
        <dbReference type="ARBA" id="ARBA00022475"/>
    </source>
</evidence>
<dbReference type="Proteomes" id="UP001059596">
    <property type="component" value="Unassembled WGS sequence"/>
</dbReference>
<comment type="similarity">
    <text evidence="2">Belongs to the G-protein coupled receptor 2 family. Mth subfamily.</text>
</comment>
<keyword evidence="11" id="KW-0325">Glycoprotein</keyword>
<accession>A0A9Q0BQV7</accession>
<keyword evidence="6 13" id="KW-1133">Transmembrane helix</keyword>
<protein>
    <recommendedName>
        <fullName evidence="15">Methuselah N-terminal domain-containing protein</fullName>
    </recommendedName>
</protein>
<evidence type="ECO:0000256" key="1">
    <source>
        <dbReference type="ARBA" id="ARBA00004651"/>
    </source>
</evidence>
<feature type="transmembrane region" description="Helical" evidence="13">
    <location>
        <begin position="295"/>
        <end position="319"/>
    </location>
</feature>
<dbReference type="Gene3D" id="2.170.180.11">
    <property type="entry name" value="Methuselah ectodomain, domain 2"/>
    <property type="match status" value="1"/>
</dbReference>
<dbReference type="PANTHER" id="PTHR47154:SF2">
    <property type="entry name" value="G-PROTEIN COUPLED RECEPTOR MTH-RELATED"/>
    <property type="match status" value="1"/>
</dbReference>
<keyword evidence="12" id="KW-0807">Transducer</keyword>
<dbReference type="GO" id="GO:0005886">
    <property type="term" value="C:plasma membrane"/>
    <property type="evidence" value="ECO:0007669"/>
    <property type="project" value="UniProtKB-SubCell"/>
</dbReference>
<gene>
    <name evidence="16" type="ORF">M5D96_006402</name>
</gene>
<evidence type="ECO:0000313" key="17">
    <source>
        <dbReference type="Proteomes" id="UP001059596"/>
    </source>
</evidence>
<dbReference type="InterPro" id="IPR051384">
    <property type="entry name" value="Mth_GPCR"/>
</dbReference>
<feature type="transmembrane region" description="Helical" evidence="13">
    <location>
        <begin position="325"/>
        <end position="342"/>
    </location>
</feature>
<dbReference type="InterPro" id="IPR036272">
    <property type="entry name" value="Methuselah_N_sf"/>
</dbReference>
<keyword evidence="3" id="KW-1003">Cell membrane</keyword>
<organism evidence="16 17">
    <name type="scientific">Drosophila gunungcola</name>
    <name type="common">fruit fly</name>
    <dbReference type="NCBI Taxonomy" id="103775"/>
    <lineage>
        <taxon>Eukaryota</taxon>
        <taxon>Metazoa</taxon>
        <taxon>Ecdysozoa</taxon>
        <taxon>Arthropoda</taxon>
        <taxon>Hexapoda</taxon>
        <taxon>Insecta</taxon>
        <taxon>Pterygota</taxon>
        <taxon>Neoptera</taxon>
        <taxon>Endopterygota</taxon>
        <taxon>Diptera</taxon>
        <taxon>Brachycera</taxon>
        <taxon>Muscomorpha</taxon>
        <taxon>Ephydroidea</taxon>
        <taxon>Drosophilidae</taxon>
        <taxon>Drosophila</taxon>
        <taxon>Sophophora</taxon>
    </lineage>
</organism>
<dbReference type="InterPro" id="IPR044860">
    <property type="entry name" value="Methusela_ecto_dom_1"/>
</dbReference>
<keyword evidence="7" id="KW-0297">G-protein coupled receptor</keyword>
<evidence type="ECO:0000256" key="14">
    <source>
        <dbReference type="SAM" id="SignalP"/>
    </source>
</evidence>
<evidence type="ECO:0000259" key="15">
    <source>
        <dbReference type="Pfam" id="PF06652"/>
    </source>
</evidence>
<dbReference type="PANTHER" id="PTHR47154">
    <property type="entry name" value="G-PROTEIN COUPLED RECEPTOR MTH-RELATED"/>
    <property type="match status" value="1"/>
</dbReference>
<name>A0A9Q0BQV7_9MUSC</name>
<evidence type="ECO:0000313" key="16">
    <source>
        <dbReference type="EMBL" id="KAI8040459.1"/>
    </source>
</evidence>
<dbReference type="InterPro" id="IPR023311">
    <property type="entry name" value="Methusela_ecto_dom_2"/>
</dbReference>
<proteinExistence type="inferred from homology"/>
<evidence type="ECO:0000256" key="10">
    <source>
        <dbReference type="ARBA" id="ARBA00023170"/>
    </source>
</evidence>
<reference evidence="16" key="1">
    <citation type="journal article" date="2023" name="Genome Biol. Evol.">
        <title>Long-read-based Genome Assembly of Drosophila gunungcola Reveals Fewer Chemosensory Genes in Flower-breeding Species.</title>
        <authorList>
            <person name="Negi A."/>
            <person name="Liao B.Y."/>
            <person name="Yeh S.D."/>
        </authorList>
    </citation>
    <scope>NUCLEOTIDE SEQUENCE</scope>
    <source>
        <strain evidence="16">Sukarami</strain>
    </source>
</reference>
<dbReference type="GO" id="GO:0008528">
    <property type="term" value="F:G protein-coupled peptide receptor activity"/>
    <property type="evidence" value="ECO:0007669"/>
    <property type="project" value="TreeGrafter"/>
</dbReference>
<keyword evidence="10" id="KW-0675">Receptor</keyword>
<keyword evidence="8 13" id="KW-0472">Membrane</keyword>
<dbReference type="EMBL" id="JAMKOV010000004">
    <property type="protein sequence ID" value="KAI8040459.1"/>
    <property type="molecule type" value="Genomic_DNA"/>
</dbReference>
<evidence type="ECO:0000256" key="11">
    <source>
        <dbReference type="ARBA" id="ARBA00023180"/>
    </source>
</evidence>
<evidence type="ECO:0000256" key="8">
    <source>
        <dbReference type="ARBA" id="ARBA00023136"/>
    </source>
</evidence>
<evidence type="ECO:0000256" key="13">
    <source>
        <dbReference type="SAM" id="Phobius"/>
    </source>
</evidence>
<evidence type="ECO:0000256" key="2">
    <source>
        <dbReference type="ARBA" id="ARBA00008979"/>
    </source>
</evidence>
<feature type="transmembrane region" description="Helical" evidence="13">
    <location>
        <begin position="217"/>
        <end position="237"/>
    </location>
</feature>